<proteinExistence type="predicted"/>
<dbReference type="AlphaFoldDB" id="A0A4R6Z9F6"/>
<protein>
    <submittedName>
        <fullName evidence="2">Uncharacterized protein</fullName>
    </submittedName>
</protein>
<feature type="chain" id="PRO_5020688879" evidence="1">
    <location>
        <begin position="25"/>
        <end position="209"/>
    </location>
</feature>
<feature type="signal peptide" evidence="1">
    <location>
        <begin position="1"/>
        <end position="24"/>
    </location>
</feature>
<dbReference type="Proteomes" id="UP000295293">
    <property type="component" value="Unassembled WGS sequence"/>
</dbReference>
<keyword evidence="3" id="KW-1185">Reference proteome</keyword>
<dbReference type="RefSeq" id="WP_133816669.1">
    <property type="nucleotide sequence ID" value="NZ_SNZH01000001.1"/>
</dbReference>
<sequence>MRLYSCIRVLLLGAGLLLANAATAGGYVLDIGGKQTELDLDQDTQITLDDGRQVKVRLARKAEQTFRDRGMAFDHPAAVQPTASDVDKRVRQIMMVSANGNGVLVQRYEGVDPTALVDLMVSEMTDEEVAAGYQRKISAASRTLADGSELKGKLARTESAGESWDRYVLATGSSKGGYLVISMMEDDREPADVAMLQKFWKSLKLELPK</sequence>
<dbReference type="OrthoDB" id="8070801at2"/>
<accession>A0A4R6Z9F6</accession>
<organism evidence="2 3">
    <name type="scientific">Tahibacter aquaticus</name>
    <dbReference type="NCBI Taxonomy" id="520092"/>
    <lineage>
        <taxon>Bacteria</taxon>
        <taxon>Pseudomonadati</taxon>
        <taxon>Pseudomonadota</taxon>
        <taxon>Gammaproteobacteria</taxon>
        <taxon>Lysobacterales</taxon>
        <taxon>Rhodanobacteraceae</taxon>
        <taxon>Tahibacter</taxon>
    </lineage>
</organism>
<reference evidence="2 3" key="1">
    <citation type="submission" date="2019-03" db="EMBL/GenBank/DDBJ databases">
        <title>Genomic Encyclopedia of Type Strains, Phase IV (KMG-IV): sequencing the most valuable type-strain genomes for metagenomic binning, comparative biology and taxonomic classification.</title>
        <authorList>
            <person name="Goeker M."/>
        </authorList>
    </citation>
    <scope>NUCLEOTIDE SEQUENCE [LARGE SCALE GENOMIC DNA]</scope>
    <source>
        <strain evidence="2 3">DSM 21667</strain>
    </source>
</reference>
<evidence type="ECO:0000256" key="1">
    <source>
        <dbReference type="SAM" id="SignalP"/>
    </source>
</evidence>
<evidence type="ECO:0000313" key="2">
    <source>
        <dbReference type="EMBL" id="TDR48547.1"/>
    </source>
</evidence>
<dbReference type="EMBL" id="SNZH01000001">
    <property type="protein sequence ID" value="TDR48547.1"/>
    <property type="molecule type" value="Genomic_DNA"/>
</dbReference>
<comment type="caution">
    <text evidence="2">The sequence shown here is derived from an EMBL/GenBank/DDBJ whole genome shotgun (WGS) entry which is preliminary data.</text>
</comment>
<keyword evidence="1" id="KW-0732">Signal</keyword>
<name>A0A4R6Z9F6_9GAMM</name>
<evidence type="ECO:0000313" key="3">
    <source>
        <dbReference type="Proteomes" id="UP000295293"/>
    </source>
</evidence>
<gene>
    <name evidence="2" type="ORF">DFR29_101167</name>
</gene>